<sequence length="278" mass="30724">MTGEGIELVHVTKQYNARPEKKTALKDITLSIRKGEYIGLLGMNGSGKSTLAKLFNGLLKPTAGKVYVNGMDTAITKNLTEIRRLVGMVFQTPDNQLIAPVVEEEIAFGPENLGLPLEEIKRRIQWALKVCGLKDKRYHAPHLLSGGQKQRVALASVLAMLPEYLVLDEPASMLDPSSRRELLEQLNILNKQEDMTVILISHNPEDLIHADRLIVMDRGSIHMQGSPREVYADAGLAALGLDIPPIYELINQLRLNGYAVSGNIQSISELVDDLCLKL</sequence>
<dbReference type="PROSITE" id="PS00211">
    <property type="entry name" value="ABC_TRANSPORTER_1"/>
    <property type="match status" value="1"/>
</dbReference>
<dbReference type="InterPro" id="IPR017871">
    <property type="entry name" value="ABC_transporter-like_CS"/>
</dbReference>
<dbReference type="Pfam" id="PF00005">
    <property type="entry name" value="ABC_tran"/>
    <property type="match status" value="1"/>
</dbReference>
<evidence type="ECO:0000256" key="4">
    <source>
        <dbReference type="ARBA" id="ARBA00022475"/>
    </source>
</evidence>
<comment type="similarity">
    <text evidence="2">Belongs to the ABC transporter superfamily.</text>
</comment>
<dbReference type="NCBIfam" id="TIGR04520">
    <property type="entry name" value="ECF_ATPase_1"/>
    <property type="match status" value="1"/>
</dbReference>
<accession>A0A1I2R277</accession>
<dbReference type="InterPro" id="IPR027417">
    <property type="entry name" value="P-loop_NTPase"/>
</dbReference>
<dbReference type="STRING" id="341036.SAMN05660649_01365"/>
<feature type="domain" description="ABC transporter" evidence="9">
    <location>
        <begin position="6"/>
        <end position="243"/>
    </location>
</feature>
<evidence type="ECO:0000256" key="1">
    <source>
        <dbReference type="ARBA" id="ARBA00004202"/>
    </source>
</evidence>
<dbReference type="InterPro" id="IPR003593">
    <property type="entry name" value="AAA+_ATPase"/>
</dbReference>
<proteinExistence type="inferred from homology"/>
<protein>
    <submittedName>
        <fullName evidence="10">Energy-coupling factor transport system ATP-binding protein</fullName>
    </submittedName>
</protein>
<evidence type="ECO:0000256" key="5">
    <source>
        <dbReference type="ARBA" id="ARBA00022741"/>
    </source>
</evidence>
<evidence type="ECO:0000256" key="2">
    <source>
        <dbReference type="ARBA" id="ARBA00005417"/>
    </source>
</evidence>
<dbReference type="GO" id="GO:0042626">
    <property type="term" value="F:ATPase-coupled transmembrane transporter activity"/>
    <property type="evidence" value="ECO:0007669"/>
    <property type="project" value="TreeGrafter"/>
</dbReference>
<keyword evidence="3" id="KW-0813">Transport</keyword>
<comment type="subcellular location">
    <subcellularLocation>
        <location evidence="1">Cell membrane</location>
        <topology evidence="1">Peripheral membrane protein</topology>
    </subcellularLocation>
</comment>
<dbReference type="Proteomes" id="UP000199337">
    <property type="component" value="Unassembled WGS sequence"/>
</dbReference>
<reference evidence="11" key="1">
    <citation type="submission" date="2016-10" db="EMBL/GenBank/DDBJ databases">
        <authorList>
            <person name="Varghese N."/>
            <person name="Submissions S."/>
        </authorList>
    </citation>
    <scope>NUCLEOTIDE SEQUENCE [LARGE SCALE GENOMIC DNA]</scope>
    <source>
        <strain evidence="11">DSM 17038</strain>
    </source>
</reference>
<dbReference type="Gene3D" id="3.40.50.300">
    <property type="entry name" value="P-loop containing nucleotide triphosphate hydrolases"/>
    <property type="match status" value="1"/>
</dbReference>
<dbReference type="PANTHER" id="PTHR43553:SF24">
    <property type="entry name" value="ENERGY-COUPLING FACTOR TRANSPORTER ATP-BINDING PROTEIN ECFA1"/>
    <property type="match status" value="1"/>
</dbReference>
<dbReference type="InterPro" id="IPR003439">
    <property type="entry name" value="ABC_transporter-like_ATP-bd"/>
</dbReference>
<dbReference type="PANTHER" id="PTHR43553">
    <property type="entry name" value="HEAVY METAL TRANSPORTER"/>
    <property type="match status" value="1"/>
</dbReference>
<keyword evidence="8" id="KW-0472">Membrane</keyword>
<keyword evidence="7" id="KW-1278">Translocase</keyword>
<dbReference type="FunFam" id="3.40.50.300:FF:000224">
    <property type="entry name" value="Energy-coupling factor transporter ATP-binding protein EcfA"/>
    <property type="match status" value="1"/>
</dbReference>
<dbReference type="PROSITE" id="PS50893">
    <property type="entry name" value="ABC_TRANSPORTER_2"/>
    <property type="match status" value="1"/>
</dbReference>
<dbReference type="CDD" id="cd03225">
    <property type="entry name" value="ABC_cobalt_CbiO_domain1"/>
    <property type="match status" value="1"/>
</dbReference>
<evidence type="ECO:0000256" key="8">
    <source>
        <dbReference type="ARBA" id="ARBA00023136"/>
    </source>
</evidence>
<dbReference type="RefSeq" id="WP_092469998.1">
    <property type="nucleotide sequence ID" value="NZ_FOOX01000004.1"/>
</dbReference>
<name>A0A1I2R277_9FIRM</name>
<dbReference type="InterPro" id="IPR050095">
    <property type="entry name" value="ECF_ABC_transporter_ATP-bd"/>
</dbReference>
<dbReference type="InterPro" id="IPR015856">
    <property type="entry name" value="ABC_transpr_CbiO/EcfA_su"/>
</dbReference>
<dbReference type="EMBL" id="FOOX01000004">
    <property type="protein sequence ID" value="SFG34784.1"/>
    <property type="molecule type" value="Genomic_DNA"/>
</dbReference>
<evidence type="ECO:0000256" key="6">
    <source>
        <dbReference type="ARBA" id="ARBA00022840"/>
    </source>
</evidence>
<dbReference type="AlphaFoldDB" id="A0A1I2R277"/>
<dbReference type="GO" id="GO:0016887">
    <property type="term" value="F:ATP hydrolysis activity"/>
    <property type="evidence" value="ECO:0007669"/>
    <property type="project" value="InterPro"/>
</dbReference>
<keyword evidence="11" id="KW-1185">Reference proteome</keyword>
<keyword evidence="5" id="KW-0547">Nucleotide-binding</keyword>
<dbReference type="GO" id="GO:0043190">
    <property type="term" value="C:ATP-binding cassette (ABC) transporter complex"/>
    <property type="evidence" value="ECO:0007669"/>
    <property type="project" value="TreeGrafter"/>
</dbReference>
<evidence type="ECO:0000313" key="11">
    <source>
        <dbReference type="Proteomes" id="UP000199337"/>
    </source>
</evidence>
<dbReference type="InterPro" id="IPR030947">
    <property type="entry name" value="EcfA_1"/>
</dbReference>
<organism evidence="10 11">
    <name type="scientific">Desulfotruncus arcticus DSM 17038</name>
    <dbReference type="NCBI Taxonomy" id="1121424"/>
    <lineage>
        <taxon>Bacteria</taxon>
        <taxon>Bacillati</taxon>
        <taxon>Bacillota</taxon>
        <taxon>Clostridia</taxon>
        <taxon>Eubacteriales</taxon>
        <taxon>Desulfallaceae</taxon>
        <taxon>Desulfotruncus</taxon>
    </lineage>
</organism>
<keyword evidence="4" id="KW-1003">Cell membrane</keyword>
<dbReference type="GO" id="GO:0005524">
    <property type="term" value="F:ATP binding"/>
    <property type="evidence" value="ECO:0007669"/>
    <property type="project" value="UniProtKB-KW"/>
</dbReference>
<dbReference type="SUPFAM" id="SSF52540">
    <property type="entry name" value="P-loop containing nucleoside triphosphate hydrolases"/>
    <property type="match status" value="1"/>
</dbReference>
<evidence type="ECO:0000256" key="7">
    <source>
        <dbReference type="ARBA" id="ARBA00022967"/>
    </source>
</evidence>
<evidence type="ECO:0000259" key="9">
    <source>
        <dbReference type="PROSITE" id="PS50893"/>
    </source>
</evidence>
<dbReference type="SMART" id="SM00382">
    <property type="entry name" value="AAA"/>
    <property type="match status" value="1"/>
</dbReference>
<evidence type="ECO:0000256" key="3">
    <source>
        <dbReference type="ARBA" id="ARBA00022448"/>
    </source>
</evidence>
<dbReference type="OrthoDB" id="9784332at2"/>
<gene>
    <name evidence="10" type="ORF">SAMN05660649_01365</name>
</gene>
<evidence type="ECO:0000313" key="10">
    <source>
        <dbReference type="EMBL" id="SFG34784.1"/>
    </source>
</evidence>
<keyword evidence="6 10" id="KW-0067">ATP-binding</keyword>